<reference evidence="1 2" key="1">
    <citation type="submission" date="2016-11" db="EMBL/GenBank/DDBJ databases">
        <authorList>
            <person name="Jaros S."/>
            <person name="Januszkiewicz K."/>
            <person name="Wedrychowicz H."/>
        </authorList>
    </citation>
    <scope>NUCLEOTIDE SEQUENCE [LARGE SCALE GENOMIC DNA]</scope>
    <source>
        <strain evidence="1 2">GAS138</strain>
    </source>
</reference>
<dbReference type="GO" id="GO:0020037">
    <property type="term" value="F:heme binding"/>
    <property type="evidence" value="ECO:0007669"/>
    <property type="project" value="InterPro"/>
</dbReference>
<dbReference type="SUPFAM" id="SSF47175">
    <property type="entry name" value="Cytochromes"/>
    <property type="match status" value="1"/>
</dbReference>
<sequence length="177" mass="19241">MIGALRASTKLRTVALLGIPSAITLCIGLVASHTEAAEPDATPPSQANQYLPPISDLMIATIQPRHRRLWQAAQEKNWAFAAYELGNLRAAFKRLGEAYPTEHDIPFPDMISSVTEQPLEEINTAIEAKDEVGFTKAYADLTTACNACHQALNYGVVVIRTPSGKSDSDQDFTTTEP</sequence>
<evidence type="ECO:0000313" key="1">
    <source>
        <dbReference type="EMBL" id="SHI16629.1"/>
    </source>
</evidence>
<dbReference type="GO" id="GO:0009055">
    <property type="term" value="F:electron transfer activity"/>
    <property type="evidence" value="ECO:0007669"/>
    <property type="project" value="InterPro"/>
</dbReference>
<dbReference type="RefSeq" id="WP_245332447.1">
    <property type="nucleotide sequence ID" value="NZ_LT670817.1"/>
</dbReference>
<evidence type="ECO:0000313" key="2">
    <source>
        <dbReference type="Proteomes" id="UP000189796"/>
    </source>
</evidence>
<gene>
    <name evidence="1" type="ORF">SAMN05443248_8922</name>
</gene>
<dbReference type="Proteomes" id="UP000189796">
    <property type="component" value="Chromosome I"/>
</dbReference>
<accession>A0A1M5YX54</accession>
<name>A0A1M5YX54_9BRAD</name>
<proteinExistence type="predicted"/>
<dbReference type="GO" id="GO:0022900">
    <property type="term" value="P:electron transport chain"/>
    <property type="evidence" value="ECO:0007669"/>
    <property type="project" value="InterPro"/>
</dbReference>
<organism evidence="1 2">
    <name type="scientific">Bradyrhizobium erythrophlei</name>
    <dbReference type="NCBI Taxonomy" id="1437360"/>
    <lineage>
        <taxon>Bacteria</taxon>
        <taxon>Pseudomonadati</taxon>
        <taxon>Pseudomonadota</taxon>
        <taxon>Alphaproteobacteria</taxon>
        <taxon>Hyphomicrobiales</taxon>
        <taxon>Nitrobacteraceae</taxon>
        <taxon>Bradyrhizobium</taxon>
    </lineage>
</organism>
<dbReference type="EMBL" id="LT670817">
    <property type="protein sequence ID" value="SHI16629.1"/>
    <property type="molecule type" value="Genomic_DNA"/>
</dbReference>
<dbReference type="GO" id="GO:0005506">
    <property type="term" value="F:iron ion binding"/>
    <property type="evidence" value="ECO:0007669"/>
    <property type="project" value="InterPro"/>
</dbReference>
<dbReference type="InterPro" id="IPR010980">
    <property type="entry name" value="Cyt_c/b562"/>
</dbReference>
<evidence type="ECO:0008006" key="3">
    <source>
        <dbReference type="Google" id="ProtNLM"/>
    </source>
</evidence>
<dbReference type="AlphaFoldDB" id="A0A1M5YX54"/>
<protein>
    <recommendedName>
        <fullName evidence="3">Cytochrome C</fullName>
    </recommendedName>
</protein>